<keyword evidence="2" id="KW-0812">Transmembrane</keyword>
<dbReference type="OrthoDB" id="7375296at2"/>
<keyword evidence="2" id="KW-1133">Transmembrane helix</keyword>
<evidence type="ECO:0000313" key="3">
    <source>
        <dbReference type="EMBL" id="SLN57059.1"/>
    </source>
</evidence>
<keyword evidence="2" id="KW-0472">Membrane</keyword>
<dbReference type="Pfam" id="PF10112">
    <property type="entry name" value="Halogen_Hydrol"/>
    <property type="match status" value="1"/>
</dbReference>
<dbReference type="RefSeq" id="WP_085869512.1">
    <property type="nucleotide sequence ID" value="NZ_FWFQ01000024.1"/>
</dbReference>
<evidence type="ECO:0000313" key="4">
    <source>
        <dbReference type="Proteomes" id="UP000193409"/>
    </source>
</evidence>
<dbReference type="AlphaFoldDB" id="A0A1Y5T6L5"/>
<dbReference type="InterPro" id="IPR018770">
    <property type="entry name" value="ChloroindolylP_hydrolase"/>
</dbReference>
<evidence type="ECO:0000256" key="1">
    <source>
        <dbReference type="SAM" id="MobiDB-lite"/>
    </source>
</evidence>
<feature type="transmembrane region" description="Helical" evidence="2">
    <location>
        <begin position="38"/>
        <end position="54"/>
    </location>
</feature>
<name>A0A1Y5T6L5_9RHOB</name>
<sequence>MARKFGGKYSPGASGEAPQEVLRNPYEGKRRSRAGGRTNLLFFAPLPLAIRAFTMEPVGMAANLVAFGVLVLAAWLTREGILAQEAYEARRVARKPAIPRKLFASVLTGAGLALAGFAGTGSVLNALIFGLLGAGLHSFAFGLDPMKDKNVEGVDRHQSDRVARAVGEAEAHLERMSAAVARVGDRALSARVERFQATARRMFRTVEDDPRDLTAARKYLGIYLKGASDAAVKFADLYTTTRNSAAKADFEALLDDLEANFDARTEALLLDNKADLDVEIEVLRERLQREGLAARP</sequence>
<dbReference type="EMBL" id="FWFQ01000024">
    <property type="protein sequence ID" value="SLN57059.1"/>
    <property type="molecule type" value="Genomic_DNA"/>
</dbReference>
<feature type="transmembrane region" description="Helical" evidence="2">
    <location>
        <begin position="98"/>
        <end position="117"/>
    </location>
</feature>
<gene>
    <name evidence="3" type="ORF">PSA7680_02979</name>
</gene>
<proteinExistence type="predicted"/>
<organism evidence="3 4">
    <name type="scientific">Pseudoruegeria aquimaris</name>
    <dbReference type="NCBI Taxonomy" id="393663"/>
    <lineage>
        <taxon>Bacteria</taxon>
        <taxon>Pseudomonadati</taxon>
        <taxon>Pseudomonadota</taxon>
        <taxon>Alphaproteobacteria</taxon>
        <taxon>Rhodobacterales</taxon>
        <taxon>Roseobacteraceae</taxon>
        <taxon>Pseudoruegeria</taxon>
    </lineage>
</organism>
<accession>A0A1Y5T6L5</accession>
<feature type="region of interest" description="Disordered" evidence="1">
    <location>
        <begin position="1"/>
        <end position="30"/>
    </location>
</feature>
<keyword evidence="4" id="KW-1185">Reference proteome</keyword>
<dbReference type="Proteomes" id="UP000193409">
    <property type="component" value="Unassembled WGS sequence"/>
</dbReference>
<feature type="transmembrane region" description="Helical" evidence="2">
    <location>
        <begin position="60"/>
        <end position="77"/>
    </location>
</feature>
<protein>
    <submittedName>
        <fullName evidence="3">5-bromo-4-chloroindolyl phosphate hydrolysis protein</fullName>
    </submittedName>
</protein>
<reference evidence="3 4" key="1">
    <citation type="submission" date="2017-03" db="EMBL/GenBank/DDBJ databases">
        <authorList>
            <person name="Afonso C.L."/>
            <person name="Miller P.J."/>
            <person name="Scott M.A."/>
            <person name="Spackman E."/>
            <person name="Goraichik I."/>
            <person name="Dimitrov K.M."/>
            <person name="Suarez D.L."/>
            <person name="Swayne D.E."/>
        </authorList>
    </citation>
    <scope>NUCLEOTIDE SEQUENCE [LARGE SCALE GENOMIC DNA]</scope>
    <source>
        <strain evidence="3 4">CECT 7680</strain>
    </source>
</reference>
<evidence type="ECO:0000256" key="2">
    <source>
        <dbReference type="SAM" id="Phobius"/>
    </source>
</evidence>